<dbReference type="Proteomes" id="UP001190926">
    <property type="component" value="Unassembled WGS sequence"/>
</dbReference>
<feature type="non-terminal residue" evidence="1">
    <location>
        <position position="78"/>
    </location>
</feature>
<dbReference type="GO" id="GO:0051301">
    <property type="term" value="P:cell division"/>
    <property type="evidence" value="ECO:0007669"/>
    <property type="project" value="UniProtKB-KW"/>
</dbReference>
<sequence>MTHRQPARQPTLSQLTTVIRDLEELCQTPDVRNYSSSLRAFAIELQCKVRINHIAAALSKVYKSPVVDTILSLPQHQQ</sequence>
<proteinExistence type="predicted"/>
<protein>
    <submittedName>
        <fullName evidence="1">Cell division control</fullName>
    </submittedName>
</protein>
<name>A0AAD4IMK7_PERFH</name>
<comment type="caution">
    <text evidence="1">The sequence shown here is derived from an EMBL/GenBank/DDBJ whole genome shotgun (WGS) entry which is preliminary data.</text>
</comment>
<gene>
    <name evidence="1" type="ORF">C2S53_016211</name>
</gene>
<keyword evidence="2" id="KW-1185">Reference proteome</keyword>
<accession>A0AAD4IMK7</accession>
<reference evidence="1 2" key="1">
    <citation type="journal article" date="2021" name="Nat. Commun.">
        <title>Incipient diploidization of the medicinal plant Perilla within 10,000 years.</title>
        <authorList>
            <person name="Zhang Y."/>
            <person name="Shen Q."/>
            <person name="Leng L."/>
            <person name="Zhang D."/>
            <person name="Chen S."/>
            <person name="Shi Y."/>
            <person name="Ning Z."/>
            <person name="Chen S."/>
        </authorList>
    </citation>
    <scope>NUCLEOTIDE SEQUENCE [LARGE SCALE GENOMIC DNA]</scope>
    <source>
        <strain evidence="2">cv. PC099</strain>
    </source>
</reference>
<dbReference type="EMBL" id="SDAM02029619">
    <property type="protein sequence ID" value="KAH6755267.1"/>
    <property type="molecule type" value="Genomic_DNA"/>
</dbReference>
<evidence type="ECO:0000313" key="1">
    <source>
        <dbReference type="EMBL" id="KAH6755267.1"/>
    </source>
</evidence>
<organism evidence="1 2">
    <name type="scientific">Perilla frutescens var. hirtella</name>
    <name type="common">Perilla citriodora</name>
    <name type="synonym">Perilla setoyensis</name>
    <dbReference type="NCBI Taxonomy" id="608512"/>
    <lineage>
        <taxon>Eukaryota</taxon>
        <taxon>Viridiplantae</taxon>
        <taxon>Streptophyta</taxon>
        <taxon>Embryophyta</taxon>
        <taxon>Tracheophyta</taxon>
        <taxon>Spermatophyta</taxon>
        <taxon>Magnoliopsida</taxon>
        <taxon>eudicotyledons</taxon>
        <taxon>Gunneridae</taxon>
        <taxon>Pentapetalae</taxon>
        <taxon>asterids</taxon>
        <taxon>lamiids</taxon>
        <taxon>Lamiales</taxon>
        <taxon>Lamiaceae</taxon>
        <taxon>Nepetoideae</taxon>
        <taxon>Elsholtzieae</taxon>
        <taxon>Perilla</taxon>
    </lineage>
</organism>
<keyword evidence="1" id="KW-0132">Cell division</keyword>
<dbReference type="AlphaFoldDB" id="A0AAD4IMK7"/>
<keyword evidence="1" id="KW-0131">Cell cycle</keyword>
<evidence type="ECO:0000313" key="2">
    <source>
        <dbReference type="Proteomes" id="UP001190926"/>
    </source>
</evidence>